<dbReference type="AlphaFoldDB" id="A0AAV4X4P4"/>
<keyword evidence="2" id="KW-1185">Reference proteome</keyword>
<comment type="caution">
    <text evidence="1">The sequence shown here is derived from an EMBL/GenBank/DDBJ whole genome shotgun (WGS) entry which is preliminary data.</text>
</comment>
<sequence length="179" mass="20432">MSLEGSSPTSLGESLSQGLSLSLQKKRLAPKCWASHSLKGVRIYFGNFRRSYFLPFPFYLQRGRVTCLDVFFLCSSEKSLLFCFGNLLRVFELILGISAPRISSLARSISKRKGHVFRCVLLCSGARRESIEYPIKIKQSVTCRWKGPRQHPSVSVYRKDYLPPSERNGWLRSVGHRIL</sequence>
<proteinExistence type="predicted"/>
<protein>
    <submittedName>
        <fullName evidence="1">Uncharacterized protein</fullName>
    </submittedName>
</protein>
<dbReference type="Proteomes" id="UP001054945">
    <property type="component" value="Unassembled WGS sequence"/>
</dbReference>
<reference evidence="1 2" key="1">
    <citation type="submission" date="2021-06" db="EMBL/GenBank/DDBJ databases">
        <title>Caerostris extrusa draft genome.</title>
        <authorList>
            <person name="Kono N."/>
            <person name="Arakawa K."/>
        </authorList>
    </citation>
    <scope>NUCLEOTIDE SEQUENCE [LARGE SCALE GENOMIC DNA]</scope>
</reference>
<evidence type="ECO:0000313" key="1">
    <source>
        <dbReference type="EMBL" id="GIY88950.1"/>
    </source>
</evidence>
<accession>A0AAV4X4P4</accession>
<evidence type="ECO:0000313" key="2">
    <source>
        <dbReference type="Proteomes" id="UP001054945"/>
    </source>
</evidence>
<name>A0AAV4X4P4_CAEEX</name>
<dbReference type="EMBL" id="BPLR01017131">
    <property type="protein sequence ID" value="GIY88950.1"/>
    <property type="molecule type" value="Genomic_DNA"/>
</dbReference>
<gene>
    <name evidence="1" type="ORF">CEXT_197431</name>
</gene>
<organism evidence="1 2">
    <name type="scientific">Caerostris extrusa</name>
    <name type="common">Bark spider</name>
    <name type="synonym">Caerostris bankana</name>
    <dbReference type="NCBI Taxonomy" id="172846"/>
    <lineage>
        <taxon>Eukaryota</taxon>
        <taxon>Metazoa</taxon>
        <taxon>Ecdysozoa</taxon>
        <taxon>Arthropoda</taxon>
        <taxon>Chelicerata</taxon>
        <taxon>Arachnida</taxon>
        <taxon>Araneae</taxon>
        <taxon>Araneomorphae</taxon>
        <taxon>Entelegynae</taxon>
        <taxon>Araneoidea</taxon>
        <taxon>Araneidae</taxon>
        <taxon>Caerostris</taxon>
    </lineage>
</organism>